<sequence length="111" mass="13032">EIEGYLVFNSSDKYFYTLNGKPKISPDKKIIYSIYNNAHDRLDINMIQLDYYRELSYRLQGKININSVALLKYEHTGNYGLLLDLDREIDIINENYDLIGKKSCSTILRID</sequence>
<reference evidence="1 2" key="1">
    <citation type="journal article" date="2006" name="Int. J. Syst. Evol. Microbiol.">
        <title>Chryseobacterium piscium sp. nov., isolated from fish of the South Atlantic Ocean off South Africa.</title>
        <authorList>
            <person name="de Beer H."/>
            <person name="Hugo C.J."/>
            <person name="Jooste P.J."/>
            <person name="Vancanneyt M."/>
            <person name="Coenye T."/>
            <person name="Vandamme P."/>
        </authorList>
    </citation>
    <scope>NUCLEOTIDE SEQUENCE [LARGE SCALE GENOMIC DNA]</scope>
    <source>
        <strain evidence="1 2">CCUG 51923</strain>
    </source>
</reference>
<keyword evidence="2" id="KW-1185">Reference proteome</keyword>
<comment type="caution">
    <text evidence="1">The sequence shown here is derived from an EMBL/GenBank/DDBJ whole genome shotgun (WGS) entry which is preliminary data.</text>
</comment>
<proteinExistence type="predicted"/>
<dbReference type="Proteomes" id="UP000256512">
    <property type="component" value="Unassembled WGS sequence"/>
</dbReference>
<evidence type="ECO:0000313" key="2">
    <source>
        <dbReference type="Proteomes" id="UP000256512"/>
    </source>
</evidence>
<dbReference type="EMBL" id="QNVS01000098">
    <property type="protein sequence ID" value="REC50565.1"/>
    <property type="molecule type" value="Genomic_DNA"/>
</dbReference>
<dbReference type="AlphaFoldDB" id="A0A3D9BA78"/>
<feature type="non-terminal residue" evidence="1">
    <location>
        <position position="1"/>
    </location>
</feature>
<dbReference type="RefSeq" id="WP_206608129.1">
    <property type="nucleotide sequence ID" value="NZ_QNVS01000098.1"/>
</dbReference>
<name>A0A3D9BA78_9FLAO</name>
<protein>
    <submittedName>
        <fullName evidence="1">Uncharacterized protein</fullName>
    </submittedName>
</protein>
<accession>A0A3D9BA78</accession>
<gene>
    <name evidence="1" type="ORF">DRF62_19045</name>
</gene>
<evidence type="ECO:0000313" key="1">
    <source>
        <dbReference type="EMBL" id="REC50565.1"/>
    </source>
</evidence>
<organism evidence="1 2">
    <name type="scientific">Chryseobacterium piscium</name>
    <dbReference type="NCBI Taxonomy" id="333702"/>
    <lineage>
        <taxon>Bacteria</taxon>
        <taxon>Pseudomonadati</taxon>
        <taxon>Bacteroidota</taxon>
        <taxon>Flavobacteriia</taxon>
        <taxon>Flavobacteriales</taxon>
        <taxon>Weeksellaceae</taxon>
        <taxon>Chryseobacterium group</taxon>
        <taxon>Chryseobacterium</taxon>
    </lineage>
</organism>